<dbReference type="InterPro" id="IPR005467">
    <property type="entry name" value="His_kinase_dom"/>
</dbReference>
<dbReference type="InterPro" id="IPR000014">
    <property type="entry name" value="PAS"/>
</dbReference>
<evidence type="ECO:0000259" key="9">
    <source>
        <dbReference type="PROSITE" id="PS50109"/>
    </source>
</evidence>
<dbReference type="CDD" id="cd00075">
    <property type="entry name" value="HATPase"/>
    <property type="match status" value="1"/>
</dbReference>
<dbReference type="PROSITE" id="PS50109">
    <property type="entry name" value="HIS_KIN"/>
    <property type="match status" value="1"/>
</dbReference>
<feature type="coiled-coil region" evidence="8">
    <location>
        <begin position="135"/>
        <end position="162"/>
    </location>
</feature>
<name>A0A1Z4LW73_9CYAN</name>
<dbReference type="NCBIfam" id="TIGR00229">
    <property type="entry name" value="sensory_box"/>
    <property type="match status" value="2"/>
</dbReference>
<keyword evidence="13" id="KW-1185">Reference proteome</keyword>
<dbReference type="SMART" id="SM00387">
    <property type="entry name" value="HATPase_c"/>
    <property type="match status" value="1"/>
</dbReference>
<accession>A0A1Z4LW73</accession>
<dbReference type="InterPro" id="IPR000644">
    <property type="entry name" value="CBS_dom"/>
</dbReference>
<dbReference type="Proteomes" id="UP000218418">
    <property type="component" value="Chromosome"/>
</dbReference>
<dbReference type="PROSITE" id="PS50113">
    <property type="entry name" value="PAC"/>
    <property type="match status" value="2"/>
</dbReference>
<dbReference type="CDD" id="cd00130">
    <property type="entry name" value="PAS"/>
    <property type="match status" value="2"/>
</dbReference>
<evidence type="ECO:0000256" key="1">
    <source>
        <dbReference type="ARBA" id="ARBA00000085"/>
    </source>
</evidence>
<comment type="catalytic activity">
    <reaction evidence="1">
        <text>ATP + protein L-histidine = ADP + protein N-phospho-L-histidine.</text>
        <dbReference type="EC" id="2.7.13.3"/>
    </reaction>
</comment>
<evidence type="ECO:0000259" key="11">
    <source>
        <dbReference type="PROSITE" id="PS50113"/>
    </source>
</evidence>
<dbReference type="Gene3D" id="1.10.287.130">
    <property type="match status" value="1"/>
</dbReference>
<evidence type="ECO:0000256" key="7">
    <source>
        <dbReference type="ARBA" id="ARBA00055745"/>
    </source>
</evidence>
<dbReference type="SMART" id="SM00086">
    <property type="entry name" value="PAC"/>
    <property type="match status" value="2"/>
</dbReference>
<keyword evidence="8" id="KW-0175">Coiled coil</keyword>
<dbReference type="SUPFAM" id="SSF55874">
    <property type="entry name" value="ATPase domain of HSP90 chaperone/DNA topoisomerase II/histidine kinase"/>
    <property type="match status" value="1"/>
</dbReference>
<evidence type="ECO:0000256" key="6">
    <source>
        <dbReference type="ARBA" id="ARBA00023012"/>
    </source>
</evidence>
<evidence type="ECO:0000256" key="5">
    <source>
        <dbReference type="ARBA" id="ARBA00022777"/>
    </source>
</evidence>
<reference evidence="12 13" key="1">
    <citation type="submission" date="2017-06" db="EMBL/GenBank/DDBJ databases">
        <title>Genome sequencing of cyanobaciteial culture collection at National Institute for Environmental Studies (NIES).</title>
        <authorList>
            <person name="Hirose Y."/>
            <person name="Shimura Y."/>
            <person name="Fujisawa T."/>
            <person name="Nakamura Y."/>
            <person name="Kawachi M."/>
        </authorList>
    </citation>
    <scope>NUCLEOTIDE SEQUENCE [LARGE SCALE GENOMIC DNA]</scope>
    <source>
        <strain evidence="12 13">NIES-267</strain>
    </source>
</reference>
<evidence type="ECO:0000256" key="2">
    <source>
        <dbReference type="ARBA" id="ARBA00012438"/>
    </source>
</evidence>
<dbReference type="SUPFAM" id="SSF55785">
    <property type="entry name" value="PYP-like sensor domain (PAS domain)"/>
    <property type="match status" value="2"/>
</dbReference>
<dbReference type="Pfam" id="PF08447">
    <property type="entry name" value="PAS_3"/>
    <property type="match status" value="1"/>
</dbReference>
<keyword evidence="6" id="KW-0902">Two-component regulatory system</keyword>
<evidence type="ECO:0000256" key="8">
    <source>
        <dbReference type="SAM" id="Coils"/>
    </source>
</evidence>
<dbReference type="Pfam" id="PF00571">
    <property type="entry name" value="CBS"/>
    <property type="match status" value="1"/>
</dbReference>
<dbReference type="InterPro" id="IPR035965">
    <property type="entry name" value="PAS-like_dom_sf"/>
</dbReference>
<proteinExistence type="predicted"/>
<dbReference type="OrthoDB" id="453200at2"/>
<dbReference type="InterPro" id="IPR036097">
    <property type="entry name" value="HisK_dim/P_sf"/>
</dbReference>
<dbReference type="Gene3D" id="3.10.580.10">
    <property type="entry name" value="CBS-domain"/>
    <property type="match status" value="1"/>
</dbReference>
<dbReference type="InterPro" id="IPR001610">
    <property type="entry name" value="PAC"/>
</dbReference>
<dbReference type="PROSITE" id="PS50112">
    <property type="entry name" value="PAS"/>
    <property type="match status" value="1"/>
</dbReference>
<dbReference type="InterPro" id="IPR003594">
    <property type="entry name" value="HATPase_dom"/>
</dbReference>
<comment type="function">
    <text evidence="7">Photoreceptor which exists in two forms that are reversibly interconvertible by light: the R form that absorbs maximally in the red region of the spectrum and the FR form that absorbs maximally in the far-red region.</text>
</comment>
<dbReference type="PANTHER" id="PTHR43711">
    <property type="entry name" value="TWO-COMPONENT HISTIDINE KINASE"/>
    <property type="match status" value="1"/>
</dbReference>
<feature type="domain" description="PAC" evidence="11">
    <location>
        <begin position="228"/>
        <end position="282"/>
    </location>
</feature>
<dbReference type="CDD" id="cd00082">
    <property type="entry name" value="HisKA"/>
    <property type="match status" value="1"/>
</dbReference>
<dbReference type="InterPro" id="IPR050736">
    <property type="entry name" value="Sensor_HK_Regulatory"/>
</dbReference>
<protein>
    <recommendedName>
        <fullName evidence="2">histidine kinase</fullName>
        <ecNumber evidence="2">2.7.13.3</ecNumber>
    </recommendedName>
</protein>
<dbReference type="InterPro" id="IPR036890">
    <property type="entry name" value="HATPase_C_sf"/>
</dbReference>
<dbReference type="Gene3D" id="3.30.450.20">
    <property type="entry name" value="PAS domain"/>
    <property type="match status" value="2"/>
</dbReference>
<dbReference type="InterPro" id="IPR000700">
    <property type="entry name" value="PAS-assoc_C"/>
</dbReference>
<feature type="domain" description="Histidine kinase" evidence="9">
    <location>
        <begin position="429"/>
        <end position="651"/>
    </location>
</feature>
<dbReference type="PANTHER" id="PTHR43711:SF26">
    <property type="entry name" value="SENSOR HISTIDINE KINASE RCSC"/>
    <property type="match status" value="1"/>
</dbReference>
<gene>
    <name evidence="12" type="ORF">NIES267_50050</name>
</gene>
<dbReference type="AlphaFoldDB" id="A0A1Z4LW73"/>
<dbReference type="Gene3D" id="3.30.565.10">
    <property type="entry name" value="Histidine kinase-like ATPase, C-terminal domain"/>
    <property type="match status" value="1"/>
</dbReference>
<dbReference type="Pfam" id="PF13426">
    <property type="entry name" value="PAS_9"/>
    <property type="match status" value="1"/>
</dbReference>
<keyword evidence="5 12" id="KW-0418">Kinase</keyword>
<evidence type="ECO:0000259" key="10">
    <source>
        <dbReference type="PROSITE" id="PS50112"/>
    </source>
</evidence>
<dbReference type="Pfam" id="PF00512">
    <property type="entry name" value="HisKA"/>
    <property type="match status" value="1"/>
</dbReference>
<organism evidence="12 13">
    <name type="scientific">Calothrix parasitica NIES-267</name>
    <dbReference type="NCBI Taxonomy" id="1973488"/>
    <lineage>
        <taxon>Bacteria</taxon>
        <taxon>Bacillati</taxon>
        <taxon>Cyanobacteriota</taxon>
        <taxon>Cyanophyceae</taxon>
        <taxon>Nostocales</taxon>
        <taxon>Calotrichaceae</taxon>
        <taxon>Calothrix</taxon>
    </lineage>
</organism>
<dbReference type="SMART" id="SM00091">
    <property type="entry name" value="PAS"/>
    <property type="match status" value="2"/>
</dbReference>
<sequence length="654" mass="74865">MQTAFSAFSLLSLENLIDYAPLTVGTDATIWDAITLMNQSKPVTQRVFVVENLRAVGLFSLENVLEVVKSEVDLKNSKITEVMKNLATKITDSSLQDKELVLKILANLEEPVLIENEKKQLLGYISPEKISSLLLEGYQFQIKQAEQGNNELQENLQFKSIALNAANNGIVVFDARLVSKPIIYANPEFKRICSENIFQGQGSKSKFIENIKHEINKLLQSYYYYPFKNGTIVLRNYCRDGKELWYQFSVSPIFDCENKISHYICIQTDITKHKYTEMSLLITQKKLQHLLSSSTGVVYSSDLLEDHNITFVSENIADMTGYRVEEILCDANFWISHIHPEDVQLFIAELPKLFTQDKVNIEYRFLHSDGYYIWIYEQSKLAKDDEDNPLEIIAYCINITERKQIEEDLKQALEKEKELNELKSRFISMTSHEFRTPLSTILSSSELLENYRHKWNEEKQIKHFNRINKAVKHMTNLLSDVLFFGKAEAGKLTCNPETFDLVEYSRQLIEDVQINHNKKQTDIADIFINFTTNKDTLKCNFDEKVLGHILNNLLSNAVKYSLPDTSVDFTLYSQQEKVVFEIKDEGIGIPSDDLPSLFDSFHRCKNVGNIPGTGLGLSIAKKCVDMLNGEIKVTSEIGVGTKFTIAIPLGNYCN</sequence>
<dbReference type="FunFam" id="3.30.565.10:FF:000006">
    <property type="entry name" value="Sensor histidine kinase WalK"/>
    <property type="match status" value="1"/>
</dbReference>
<feature type="domain" description="PAC" evidence="11">
    <location>
        <begin position="359"/>
        <end position="411"/>
    </location>
</feature>
<dbReference type="InterPro" id="IPR046342">
    <property type="entry name" value="CBS_dom_sf"/>
</dbReference>
<dbReference type="EC" id="2.7.13.3" evidence="2"/>
<keyword evidence="4" id="KW-0808">Transferase</keyword>
<evidence type="ECO:0000313" key="12">
    <source>
        <dbReference type="EMBL" id="BAY85505.1"/>
    </source>
</evidence>
<dbReference type="SUPFAM" id="SSF54631">
    <property type="entry name" value="CBS-domain pair"/>
    <property type="match status" value="1"/>
</dbReference>
<keyword evidence="3" id="KW-0597">Phosphoprotein</keyword>
<dbReference type="Pfam" id="PF02518">
    <property type="entry name" value="HATPase_c"/>
    <property type="match status" value="1"/>
</dbReference>
<feature type="domain" description="PAS" evidence="10">
    <location>
        <begin position="283"/>
        <end position="357"/>
    </location>
</feature>
<evidence type="ECO:0000256" key="4">
    <source>
        <dbReference type="ARBA" id="ARBA00022679"/>
    </source>
</evidence>
<dbReference type="InterPro" id="IPR003661">
    <property type="entry name" value="HisK_dim/P_dom"/>
</dbReference>
<dbReference type="GO" id="GO:0000155">
    <property type="term" value="F:phosphorelay sensor kinase activity"/>
    <property type="evidence" value="ECO:0007669"/>
    <property type="project" value="InterPro"/>
</dbReference>
<evidence type="ECO:0000313" key="13">
    <source>
        <dbReference type="Proteomes" id="UP000218418"/>
    </source>
</evidence>
<dbReference type="InterPro" id="IPR013655">
    <property type="entry name" value="PAS_fold_3"/>
</dbReference>
<dbReference type="SUPFAM" id="SSF47384">
    <property type="entry name" value="Homodimeric domain of signal transducing histidine kinase"/>
    <property type="match status" value="1"/>
</dbReference>
<dbReference type="PRINTS" id="PR00344">
    <property type="entry name" value="BCTRLSENSOR"/>
</dbReference>
<evidence type="ECO:0000256" key="3">
    <source>
        <dbReference type="ARBA" id="ARBA00022553"/>
    </source>
</evidence>
<dbReference type="SMART" id="SM00388">
    <property type="entry name" value="HisKA"/>
    <property type="match status" value="1"/>
</dbReference>
<dbReference type="InterPro" id="IPR004358">
    <property type="entry name" value="Sig_transdc_His_kin-like_C"/>
</dbReference>
<dbReference type="EMBL" id="AP018227">
    <property type="protein sequence ID" value="BAY85505.1"/>
    <property type="molecule type" value="Genomic_DNA"/>
</dbReference>